<dbReference type="GeneID" id="90954722"/>
<evidence type="ECO:0000313" key="2">
    <source>
        <dbReference type="EMBL" id="KAF7564737.1"/>
    </source>
</evidence>
<sequence length="80" mass="8756">MAPSSLPARPGGPPPMIRKGPVRVRKVEKKRKRKGKAIDKLVALFDSGKIDLATKDEAKAPEDSSVANLLAEPNVYEKEY</sequence>
<protein>
    <submittedName>
        <fullName evidence="2">Uncharacterized protein</fullName>
    </submittedName>
</protein>
<evidence type="ECO:0000313" key="3">
    <source>
        <dbReference type="Proteomes" id="UP000245464"/>
    </source>
</evidence>
<evidence type="ECO:0000256" key="1">
    <source>
        <dbReference type="SAM" id="MobiDB-lite"/>
    </source>
</evidence>
<proteinExistence type="predicted"/>
<feature type="region of interest" description="Disordered" evidence="1">
    <location>
        <begin position="1"/>
        <end position="31"/>
    </location>
</feature>
<dbReference type="AlphaFoldDB" id="A0A316ZQN7"/>
<reference evidence="2" key="1">
    <citation type="journal article" date="2018" name="BMC Genomics">
        <title>Comparative genomics of the wheat fungal pathogen Pyrenophora tritici-repentis reveals chromosomal variations and genome plasticity.</title>
        <authorList>
            <person name="Moolhuijzen P."/>
            <person name="See P.T."/>
            <person name="Hane J.K."/>
            <person name="Shi G."/>
            <person name="Liu Z."/>
            <person name="Oliver R.P."/>
            <person name="Moffat C.S."/>
        </authorList>
    </citation>
    <scope>NUCLEOTIDE SEQUENCE [LARGE SCALE GENOMIC DNA]</scope>
    <source>
        <strain evidence="2">M4</strain>
    </source>
</reference>
<feature type="compositionally biased region" description="Basic residues" evidence="1">
    <location>
        <begin position="20"/>
        <end position="31"/>
    </location>
</feature>
<dbReference type="Proteomes" id="UP000245464">
    <property type="component" value="Chromosome 10"/>
</dbReference>
<dbReference type="RefSeq" id="XP_065958992.1">
    <property type="nucleotide sequence ID" value="XM_066104428.1"/>
</dbReference>
<comment type="caution">
    <text evidence="2">The sequence shown here is derived from an EMBL/GenBank/DDBJ whole genome shotgun (WGS) entry which is preliminary data.</text>
</comment>
<accession>A0A316ZQN7</accession>
<name>A0A316ZQN7_9PLEO</name>
<gene>
    <name evidence="2" type="ORF">PtrM4_041710</name>
</gene>
<dbReference type="KEGG" id="ptrr:90954722"/>
<dbReference type="EMBL" id="NQIK02000010">
    <property type="protein sequence ID" value="KAF7564737.1"/>
    <property type="molecule type" value="Genomic_DNA"/>
</dbReference>
<organism evidence="2 3">
    <name type="scientific">Pyrenophora tritici-repentis</name>
    <dbReference type="NCBI Taxonomy" id="45151"/>
    <lineage>
        <taxon>Eukaryota</taxon>
        <taxon>Fungi</taxon>
        <taxon>Dikarya</taxon>
        <taxon>Ascomycota</taxon>
        <taxon>Pezizomycotina</taxon>
        <taxon>Dothideomycetes</taxon>
        <taxon>Pleosporomycetidae</taxon>
        <taxon>Pleosporales</taxon>
        <taxon>Pleosporineae</taxon>
        <taxon>Pleosporaceae</taxon>
        <taxon>Pyrenophora</taxon>
    </lineage>
</organism>